<keyword evidence="5" id="KW-1185">Reference proteome</keyword>
<evidence type="ECO:0000313" key="5">
    <source>
        <dbReference type="Proteomes" id="UP000271678"/>
    </source>
</evidence>
<accession>A0A3M9M5Q0</accession>
<dbReference type="InterPro" id="IPR000620">
    <property type="entry name" value="EamA_dom"/>
</dbReference>
<feature type="transmembrane region" description="Helical" evidence="2">
    <location>
        <begin position="95"/>
        <end position="114"/>
    </location>
</feature>
<proteinExistence type="inferred from homology"/>
<keyword evidence="2" id="KW-0472">Membrane</keyword>
<name>A0A3M9M5Q0_9MICO</name>
<feature type="transmembrane region" description="Helical" evidence="2">
    <location>
        <begin position="12"/>
        <end position="34"/>
    </location>
</feature>
<feature type="transmembrane region" description="Helical" evidence="2">
    <location>
        <begin position="40"/>
        <end position="58"/>
    </location>
</feature>
<dbReference type="SUPFAM" id="SSF103481">
    <property type="entry name" value="Multidrug resistance efflux transporter EmrE"/>
    <property type="match status" value="1"/>
</dbReference>
<evidence type="ECO:0000259" key="3">
    <source>
        <dbReference type="Pfam" id="PF00892"/>
    </source>
</evidence>
<dbReference type="AlphaFoldDB" id="A0A3M9M5Q0"/>
<sequence>MNSGVGRAASMGAVFGGGGLLLPPVLLLTGAPLLASRENFAVSAYMALVPMFLGYLLFGYGLTRVPASTATTAPLVEPAVAAVLAVVIVGERLPALGWVGLGIIAVVLVILVLAPTPSTLDVPSAGQPARVGAVRPPAGGALLTGGYAGAVETGEAGVARHTGRIDDA</sequence>
<organism evidence="4 5">
    <name type="scientific">Flexivirga caeni</name>
    <dbReference type="NCBI Taxonomy" id="2294115"/>
    <lineage>
        <taxon>Bacteria</taxon>
        <taxon>Bacillati</taxon>
        <taxon>Actinomycetota</taxon>
        <taxon>Actinomycetes</taxon>
        <taxon>Micrococcales</taxon>
        <taxon>Dermacoccaceae</taxon>
        <taxon>Flexivirga</taxon>
    </lineage>
</organism>
<dbReference type="InterPro" id="IPR037185">
    <property type="entry name" value="EmrE-like"/>
</dbReference>
<evidence type="ECO:0000256" key="1">
    <source>
        <dbReference type="ARBA" id="ARBA00007362"/>
    </source>
</evidence>
<dbReference type="Pfam" id="PF00892">
    <property type="entry name" value="EamA"/>
    <property type="match status" value="1"/>
</dbReference>
<keyword evidence="2" id="KW-0812">Transmembrane</keyword>
<evidence type="ECO:0000313" key="4">
    <source>
        <dbReference type="EMBL" id="RNI20527.1"/>
    </source>
</evidence>
<keyword evidence="2" id="KW-1133">Transmembrane helix</keyword>
<comment type="similarity">
    <text evidence="1">Belongs to the EamA transporter family.</text>
</comment>
<protein>
    <submittedName>
        <fullName evidence="4">EamA family transporter</fullName>
    </submittedName>
</protein>
<reference evidence="4 5" key="1">
    <citation type="submission" date="2018-11" db="EMBL/GenBank/DDBJ databases">
        <title>Draft genome of Simplicispira Flexivirga sp. BO-16.</title>
        <authorList>
            <person name="Im W.T."/>
        </authorList>
    </citation>
    <scope>NUCLEOTIDE SEQUENCE [LARGE SCALE GENOMIC DNA]</scope>
    <source>
        <strain evidence="4 5">BO-16</strain>
    </source>
</reference>
<feature type="domain" description="EamA" evidence="3">
    <location>
        <begin position="14"/>
        <end position="112"/>
    </location>
</feature>
<dbReference type="Proteomes" id="UP000271678">
    <property type="component" value="Unassembled WGS sequence"/>
</dbReference>
<comment type="caution">
    <text evidence="4">The sequence shown here is derived from an EMBL/GenBank/DDBJ whole genome shotgun (WGS) entry which is preliminary data.</text>
</comment>
<evidence type="ECO:0000256" key="2">
    <source>
        <dbReference type="SAM" id="Phobius"/>
    </source>
</evidence>
<dbReference type="GO" id="GO:0016020">
    <property type="term" value="C:membrane"/>
    <property type="evidence" value="ECO:0007669"/>
    <property type="project" value="InterPro"/>
</dbReference>
<dbReference type="EMBL" id="RJJQ01000016">
    <property type="protein sequence ID" value="RNI20527.1"/>
    <property type="molecule type" value="Genomic_DNA"/>
</dbReference>
<gene>
    <name evidence="4" type="ORF">EFY87_14745</name>
</gene>